<comment type="catalytic activity">
    <reaction evidence="10 11">
        <text>N(6)-[(R)-dihydrolipoyl]-L-lysyl-[protein] + succinyl-CoA = N(6)-[(R)-S(8)-succinyldihydrolipoyl]-L-lysyl-[protein] + CoA</text>
        <dbReference type="Rhea" id="RHEA:15213"/>
        <dbReference type="Rhea" id="RHEA-COMP:10475"/>
        <dbReference type="Rhea" id="RHEA-COMP:20092"/>
        <dbReference type="ChEBI" id="CHEBI:57287"/>
        <dbReference type="ChEBI" id="CHEBI:57292"/>
        <dbReference type="ChEBI" id="CHEBI:83100"/>
        <dbReference type="ChEBI" id="CHEBI:83120"/>
        <dbReference type="EC" id="2.3.1.61"/>
    </reaction>
</comment>
<evidence type="ECO:0000256" key="8">
    <source>
        <dbReference type="ARBA" id="ARBA00022823"/>
    </source>
</evidence>
<dbReference type="CDD" id="cd06849">
    <property type="entry name" value="lipoyl_domain"/>
    <property type="match status" value="1"/>
</dbReference>
<keyword evidence="7 11" id="KW-0808">Transferase</keyword>
<feature type="region of interest" description="Disordered" evidence="12">
    <location>
        <begin position="80"/>
        <end position="211"/>
    </location>
</feature>
<name>A0A8J7M0T3_9BACT</name>
<evidence type="ECO:0000256" key="2">
    <source>
        <dbReference type="ARBA" id="ARBA00005145"/>
    </source>
</evidence>
<dbReference type="InterPro" id="IPR003016">
    <property type="entry name" value="2-oxoA_DH_lipoyl-BS"/>
</dbReference>
<evidence type="ECO:0000256" key="1">
    <source>
        <dbReference type="ARBA" id="ARBA00004052"/>
    </source>
</evidence>
<comment type="similarity">
    <text evidence="3 11">Belongs to the 2-oxoacid dehydrogenase family.</text>
</comment>
<evidence type="ECO:0000256" key="12">
    <source>
        <dbReference type="SAM" id="MobiDB-lite"/>
    </source>
</evidence>
<dbReference type="NCBIfam" id="TIGR01347">
    <property type="entry name" value="sucB"/>
    <property type="match status" value="1"/>
</dbReference>
<dbReference type="InterPro" id="IPR011053">
    <property type="entry name" value="Single_hybrid_motif"/>
</dbReference>
<dbReference type="PROSITE" id="PS50968">
    <property type="entry name" value="BIOTINYL_LIPOYL"/>
    <property type="match status" value="1"/>
</dbReference>
<dbReference type="UniPathway" id="UPA00868">
    <property type="reaction ID" value="UER00840"/>
</dbReference>
<dbReference type="NCBIfam" id="NF004309">
    <property type="entry name" value="PRK05704.1"/>
    <property type="match status" value="1"/>
</dbReference>
<dbReference type="InterPro" id="IPR023213">
    <property type="entry name" value="CAT-like_dom_sf"/>
</dbReference>
<evidence type="ECO:0000256" key="11">
    <source>
        <dbReference type="RuleBase" id="RU361138"/>
    </source>
</evidence>
<dbReference type="GO" id="GO:0045252">
    <property type="term" value="C:oxoglutarate dehydrogenase complex"/>
    <property type="evidence" value="ECO:0007669"/>
    <property type="project" value="UniProtKB-UniRule"/>
</dbReference>
<dbReference type="InterPro" id="IPR050537">
    <property type="entry name" value="2-oxoacid_dehydrogenase"/>
</dbReference>
<evidence type="ECO:0000313" key="15">
    <source>
        <dbReference type="EMBL" id="MBJ6726515.1"/>
    </source>
</evidence>
<dbReference type="AlphaFoldDB" id="A0A8J7M0T3"/>
<dbReference type="Pfam" id="PF02817">
    <property type="entry name" value="E3_binding"/>
    <property type="match status" value="1"/>
</dbReference>
<comment type="pathway">
    <text evidence="2 11">Amino-acid degradation; L-lysine degradation via saccharopine pathway; glutaryl-CoA from L-lysine: step 6/6.</text>
</comment>
<feature type="domain" description="Lipoyl-binding" evidence="13">
    <location>
        <begin position="1"/>
        <end position="74"/>
    </location>
</feature>
<dbReference type="Pfam" id="PF00364">
    <property type="entry name" value="Biotin_lipoyl"/>
    <property type="match status" value="1"/>
</dbReference>
<protein>
    <recommendedName>
        <fullName evidence="5 11">Dihydrolipoyllysine-residue succinyltransferase component of 2-oxoglutarate dehydrogenase complex</fullName>
        <ecNumber evidence="4 11">2.3.1.61</ecNumber>
    </recommendedName>
    <alternativeName>
        <fullName evidence="11">2-oxoglutarate dehydrogenase complex component E2</fullName>
    </alternativeName>
</protein>
<feature type="compositionally biased region" description="Low complexity" evidence="12">
    <location>
        <begin position="80"/>
        <end position="93"/>
    </location>
</feature>
<sequence length="435" mass="46726">MEIKVPAVGESVMEALVARWLKQEGDAVAKDEPICEIETDKITLEIQADAAGVLNIVVPEGETVRIGTVIGNINEGAPAMAAPKPAEKPAAQPAEPPPAQPTKAAPGRETARETPPLAAEPHEEPPTSPAGRKLARELGIAADGVAGSGRGGRVTAEDLRRHEAESRREPAPEAKATPGPAPAAPSGLEAAPRPAPEASPAEPGRITRKPMSPLRKKIAQRLVSVRQNTAMLTTFNEADLTEVMQLRKRHGEHFLQRHNVKLGLMSFFIRACCEALVEFPEVNASIEGNDIVYHNYCDIGVAVGSEKGLVVPVLRNAERLTLAQIEQAIVEFGTRIRENRLELADLEGGTFTVSNGGIYGSLLSTPILNPPQSGVLGMHSIQERPVAREGQVVIRPMMYLALSYDHRIVDGKGAVGFLKRVKEYIEDPQELLLEG</sequence>
<dbReference type="InterPro" id="IPR036625">
    <property type="entry name" value="E3-bd_dom_sf"/>
</dbReference>
<dbReference type="GO" id="GO:0004149">
    <property type="term" value="F:dihydrolipoyllysine-residue succinyltransferase activity"/>
    <property type="evidence" value="ECO:0007669"/>
    <property type="project" value="UniProtKB-UniRule"/>
</dbReference>
<evidence type="ECO:0000256" key="6">
    <source>
        <dbReference type="ARBA" id="ARBA00022532"/>
    </source>
</evidence>
<dbReference type="Proteomes" id="UP000636888">
    <property type="component" value="Unassembled WGS sequence"/>
</dbReference>
<evidence type="ECO:0000256" key="5">
    <source>
        <dbReference type="ARBA" id="ARBA00019511"/>
    </source>
</evidence>
<keyword evidence="8 11" id="KW-0450">Lipoyl</keyword>
<evidence type="ECO:0000259" key="14">
    <source>
        <dbReference type="PROSITE" id="PS51826"/>
    </source>
</evidence>
<dbReference type="RefSeq" id="WP_199385432.1">
    <property type="nucleotide sequence ID" value="NZ_JAEMHM010000015.1"/>
</dbReference>
<dbReference type="GO" id="GO:0006099">
    <property type="term" value="P:tricarboxylic acid cycle"/>
    <property type="evidence" value="ECO:0007669"/>
    <property type="project" value="UniProtKB-UniRule"/>
</dbReference>
<dbReference type="EMBL" id="JAEMHM010000015">
    <property type="protein sequence ID" value="MBJ6726515.1"/>
    <property type="molecule type" value="Genomic_DNA"/>
</dbReference>
<accession>A0A8J7M0T3</accession>
<comment type="function">
    <text evidence="1 11">E2 component of the 2-oxoglutarate dehydrogenase (OGDH) complex which catalyzes the second step in the conversion of 2-oxoglutarate to succinyl-CoA and CO(2).</text>
</comment>
<dbReference type="PANTHER" id="PTHR43416">
    <property type="entry name" value="DIHYDROLIPOYLLYSINE-RESIDUE SUCCINYLTRANSFERASE COMPONENT OF 2-OXOGLUTARATE DEHYDROGENASE COMPLEX, MITOCHONDRIAL-RELATED"/>
    <property type="match status" value="1"/>
</dbReference>
<dbReference type="Gene3D" id="4.10.320.10">
    <property type="entry name" value="E3-binding domain"/>
    <property type="match status" value="1"/>
</dbReference>
<feature type="compositionally biased region" description="Low complexity" evidence="12">
    <location>
        <begin position="173"/>
        <end position="203"/>
    </location>
</feature>
<dbReference type="Gene3D" id="3.30.559.10">
    <property type="entry name" value="Chloramphenicol acetyltransferase-like domain"/>
    <property type="match status" value="1"/>
</dbReference>
<evidence type="ECO:0000256" key="10">
    <source>
        <dbReference type="ARBA" id="ARBA00052761"/>
    </source>
</evidence>
<keyword evidence="9 11" id="KW-0012">Acyltransferase</keyword>
<dbReference type="SUPFAM" id="SSF51230">
    <property type="entry name" value="Single hybrid motif"/>
    <property type="match status" value="1"/>
</dbReference>
<dbReference type="EC" id="2.3.1.61" evidence="4 11"/>
<dbReference type="Gene3D" id="2.40.50.100">
    <property type="match status" value="1"/>
</dbReference>
<dbReference type="PROSITE" id="PS51826">
    <property type="entry name" value="PSBD"/>
    <property type="match status" value="1"/>
</dbReference>
<dbReference type="InterPro" id="IPR004167">
    <property type="entry name" value="PSBD"/>
</dbReference>
<dbReference type="InterPro" id="IPR000089">
    <property type="entry name" value="Biotin_lipoyl"/>
</dbReference>
<dbReference type="GO" id="GO:0033512">
    <property type="term" value="P:L-lysine catabolic process to acetyl-CoA via saccharopine"/>
    <property type="evidence" value="ECO:0007669"/>
    <property type="project" value="UniProtKB-UniRule"/>
</dbReference>
<evidence type="ECO:0000256" key="7">
    <source>
        <dbReference type="ARBA" id="ARBA00022679"/>
    </source>
</evidence>
<reference evidence="15" key="1">
    <citation type="submission" date="2020-12" db="EMBL/GenBank/DDBJ databases">
        <title>Geomonas sp. Red875, isolated from river sediment.</title>
        <authorList>
            <person name="Xu Z."/>
            <person name="Zhang Z."/>
            <person name="Masuda Y."/>
            <person name="Itoh H."/>
            <person name="Senoo K."/>
        </authorList>
    </citation>
    <scope>NUCLEOTIDE SEQUENCE</scope>
    <source>
        <strain evidence="15">Red875</strain>
    </source>
</reference>
<comment type="cofactor">
    <cofactor evidence="11">
        <name>(R)-lipoate</name>
        <dbReference type="ChEBI" id="CHEBI:83088"/>
    </cofactor>
    <text evidence="11">Binds 1 lipoyl cofactor covalently.</text>
</comment>
<dbReference type="SUPFAM" id="SSF47005">
    <property type="entry name" value="Peripheral subunit-binding domain of 2-oxo acid dehydrogenase complex"/>
    <property type="match status" value="1"/>
</dbReference>
<evidence type="ECO:0000259" key="13">
    <source>
        <dbReference type="PROSITE" id="PS50968"/>
    </source>
</evidence>
<dbReference type="PROSITE" id="PS00189">
    <property type="entry name" value="LIPOYL"/>
    <property type="match status" value="1"/>
</dbReference>
<evidence type="ECO:0000256" key="3">
    <source>
        <dbReference type="ARBA" id="ARBA00007317"/>
    </source>
</evidence>
<feature type="domain" description="Peripheral subunit-binding (PSBD)" evidence="14">
    <location>
        <begin position="126"/>
        <end position="163"/>
    </location>
</feature>
<dbReference type="InterPro" id="IPR001078">
    <property type="entry name" value="2-oxoacid_DH_actylTfrase"/>
</dbReference>
<keyword evidence="16" id="KW-1185">Reference proteome</keyword>
<dbReference type="PANTHER" id="PTHR43416:SF5">
    <property type="entry name" value="DIHYDROLIPOYLLYSINE-RESIDUE SUCCINYLTRANSFERASE COMPONENT OF 2-OXOGLUTARATE DEHYDROGENASE COMPLEX, MITOCHONDRIAL"/>
    <property type="match status" value="1"/>
</dbReference>
<evidence type="ECO:0000256" key="9">
    <source>
        <dbReference type="ARBA" id="ARBA00023315"/>
    </source>
</evidence>
<dbReference type="GO" id="GO:0005829">
    <property type="term" value="C:cytosol"/>
    <property type="evidence" value="ECO:0007669"/>
    <property type="project" value="TreeGrafter"/>
</dbReference>
<dbReference type="Pfam" id="PF00198">
    <property type="entry name" value="2-oxoacid_dh"/>
    <property type="match status" value="1"/>
</dbReference>
<evidence type="ECO:0000313" key="16">
    <source>
        <dbReference type="Proteomes" id="UP000636888"/>
    </source>
</evidence>
<gene>
    <name evidence="15" type="primary">odhB</name>
    <name evidence="15" type="ORF">JFN93_17525</name>
</gene>
<proteinExistence type="inferred from homology"/>
<dbReference type="InterPro" id="IPR006255">
    <property type="entry name" value="SucB"/>
</dbReference>
<organism evidence="15 16">
    <name type="scientific">Geomesophilobacter sediminis</name>
    <dbReference type="NCBI Taxonomy" id="2798584"/>
    <lineage>
        <taxon>Bacteria</taxon>
        <taxon>Pseudomonadati</taxon>
        <taxon>Thermodesulfobacteriota</taxon>
        <taxon>Desulfuromonadia</taxon>
        <taxon>Geobacterales</taxon>
        <taxon>Geobacteraceae</taxon>
        <taxon>Geomesophilobacter</taxon>
    </lineage>
</organism>
<evidence type="ECO:0000256" key="4">
    <source>
        <dbReference type="ARBA" id="ARBA00012945"/>
    </source>
</evidence>
<dbReference type="SUPFAM" id="SSF52777">
    <property type="entry name" value="CoA-dependent acyltransferases"/>
    <property type="match status" value="1"/>
</dbReference>
<keyword evidence="6 11" id="KW-0816">Tricarboxylic acid cycle</keyword>
<feature type="compositionally biased region" description="Basic and acidic residues" evidence="12">
    <location>
        <begin position="155"/>
        <end position="172"/>
    </location>
</feature>
<comment type="caution">
    <text evidence="15">The sequence shown here is derived from an EMBL/GenBank/DDBJ whole genome shotgun (WGS) entry which is preliminary data.</text>
</comment>